<evidence type="ECO:0000256" key="1">
    <source>
        <dbReference type="ARBA" id="ARBA00004141"/>
    </source>
</evidence>
<dbReference type="InterPro" id="IPR001248">
    <property type="entry name" value="Pur-cyt_permease"/>
</dbReference>
<keyword evidence="5 8" id="KW-1133">Transmembrane helix</keyword>
<feature type="transmembrane region" description="Helical" evidence="8">
    <location>
        <begin position="489"/>
        <end position="505"/>
    </location>
</feature>
<feature type="transmembrane region" description="Helical" evidence="8">
    <location>
        <begin position="369"/>
        <end position="387"/>
    </location>
</feature>
<evidence type="ECO:0000256" key="7">
    <source>
        <dbReference type="SAM" id="MobiDB-lite"/>
    </source>
</evidence>
<keyword evidence="11" id="KW-1185">Reference proteome</keyword>
<keyword evidence="6 8" id="KW-0472">Membrane</keyword>
<feature type="transmembrane region" description="Helical" evidence="8">
    <location>
        <begin position="131"/>
        <end position="156"/>
    </location>
</feature>
<proteinExistence type="inferred from homology"/>
<feature type="transmembrane region" description="Helical" evidence="8">
    <location>
        <begin position="450"/>
        <end position="469"/>
    </location>
</feature>
<dbReference type="InterPro" id="IPR026030">
    <property type="entry name" value="Pur-cyt_permease_Fcy2/21/22"/>
</dbReference>
<dbReference type="PIRSF" id="PIRSF002744">
    <property type="entry name" value="Pur-cyt_permease"/>
    <property type="match status" value="1"/>
</dbReference>
<evidence type="ECO:0000256" key="4">
    <source>
        <dbReference type="ARBA" id="ARBA00022692"/>
    </source>
</evidence>
<evidence type="ECO:0000256" key="2">
    <source>
        <dbReference type="ARBA" id="ARBA00008974"/>
    </source>
</evidence>
<feature type="transmembrane region" description="Helical" evidence="8">
    <location>
        <begin position="57"/>
        <end position="82"/>
    </location>
</feature>
<keyword evidence="4 8" id="KW-0812">Transmembrane</keyword>
<evidence type="ECO:0000313" key="11">
    <source>
        <dbReference type="Proteomes" id="UP000182744"/>
    </source>
</evidence>
<evidence type="ECO:0000256" key="5">
    <source>
        <dbReference type="ARBA" id="ARBA00022989"/>
    </source>
</evidence>
<reference evidence="11" key="1">
    <citation type="submission" date="2016-10" db="EMBL/GenBank/DDBJ databases">
        <authorList>
            <person name="Varghese N."/>
        </authorList>
    </citation>
    <scope>NUCLEOTIDE SEQUENCE [LARGE SCALE GENOMIC DNA]</scope>
    <source>
        <strain evidence="11">DSM 20639</strain>
    </source>
</reference>
<feature type="transmembrane region" description="Helical" evidence="8">
    <location>
        <begin position="320"/>
        <end position="344"/>
    </location>
</feature>
<dbReference type="AlphaFoldDB" id="A0A1G7D7X9"/>
<evidence type="ECO:0000313" key="10">
    <source>
        <dbReference type="EMBL" id="SDE47672.1"/>
    </source>
</evidence>
<organism evidence="10 11">
    <name type="scientific">Actinobaculum suis</name>
    <dbReference type="NCBI Taxonomy" id="1657"/>
    <lineage>
        <taxon>Bacteria</taxon>
        <taxon>Bacillati</taxon>
        <taxon>Actinomycetota</taxon>
        <taxon>Actinomycetes</taxon>
        <taxon>Actinomycetales</taxon>
        <taxon>Actinomycetaceae</taxon>
        <taxon>Actinobaculum</taxon>
    </lineage>
</organism>
<evidence type="ECO:0000256" key="3">
    <source>
        <dbReference type="ARBA" id="ARBA00022448"/>
    </source>
</evidence>
<protein>
    <submittedName>
        <fullName evidence="9 10">Cytosine permease</fullName>
    </submittedName>
</protein>
<feature type="transmembrane region" description="Helical" evidence="8">
    <location>
        <begin position="283"/>
        <end position="308"/>
    </location>
</feature>
<dbReference type="EMBL" id="FNAU01000010">
    <property type="protein sequence ID" value="SDE47672.1"/>
    <property type="molecule type" value="Genomic_DNA"/>
</dbReference>
<dbReference type="Gene3D" id="1.10.4160.10">
    <property type="entry name" value="Hydantoin permease"/>
    <property type="match status" value="1"/>
</dbReference>
<reference evidence="10" key="2">
    <citation type="submission" date="2016-10" db="EMBL/GenBank/DDBJ databases">
        <authorList>
            <person name="de Groot N.N."/>
        </authorList>
    </citation>
    <scope>NUCLEOTIDE SEQUENCE [LARGE SCALE GENOMIC DNA]</scope>
    <source>
        <strain evidence="10">DSM 20639</strain>
    </source>
</reference>
<gene>
    <name evidence="9" type="ORF">R6G71_04555</name>
    <name evidence="10" type="ORF">SAMN05421878_11029</name>
</gene>
<keyword evidence="3" id="KW-0813">Transport</keyword>
<feature type="transmembrane region" description="Helical" evidence="8">
    <location>
        <begin position="26"/>
        <end position="51"/>
    </location>
</feature>
<feature type="transmembrane region" description="Helical" evidence="8">
    <location>
        <begin position="200"/>
        <end position="225"/>
    </location>
</feature>
<accession>A0A1G7D7X9</accession>
<dbReference type="GO" id="GO:0005886">
    <property type="term" value="C:plasma membrane"/>
    <property type="evidence" value="ECO:0007669"/>
    <property type="project" value="TreeGrafter"/>
</dbReference>
<feature type="region of interest" description="Disordered" evidence="7">
    <location>
        <begin position="525"/>
        <end position="558"/>
    </location>
</feature>
<dbReference type="PANTHER" id="PTHR31806:SF1">
    <property type="entry name" value="PURINE-CYTOSINE PERMEASE FCY2-RELATED"/>
    <property type="match status" value="1"/>
</dbReference>
<dbReference type="RefSeq" id="WP_074662903.1">
    <property type="nucleotide sequence ID" value="NZ_FNAU01000010.1"/>
</dbReference>
<evidence type="ECO:0000256" key="6">
    <source>
        <dbReference type="ARBA" id="ARBA00023136"/>
    </source>
</evidence>
<sequence>MAGTLEKRGIDLVPENERYGKPRDLFFLWAGTTTNIFTVSYGAMLPLLYGLTLPESLLVILIGNLLAYPLLGFTSLQGPATGTTTMTISRSWLGTRGARMNGVFSWLMLLGFEAGGLILVYYAAAALLERFGIILAGPQMVVAVVVLAAAQAIMPLVGHRFLMAAQKYATIVFALAFAVLAVLIVPQVQLGGQVGTGADAAAGTSLATFVSAISLVMVSGGLSWAPSGGNFSRYLPIPDNSRGHGKRATGSGQAKRAAGSGQAKQAAGSEQAKRAGGSTWAQIAWAASLGGFVPYVLLQSLGAAMATVAVGPDVDLSNPLAVPAVLPAAFAIPFLLLVMFGLLIQNGTNLYSSGLNLQTAGFRVSREKIVILDSVICAVVAVVAVSQSSFYDLLNAFVASLSIWLAPWVAVYVCDAVSRAGRYDLAGLAAEGPGGPYWGRAGIRWDGMGAMLAGMVAAWLFSNTGYFTGPLAAAIARGAGLEAASAPDLSIVAGALVASFVFLLVKRGKHNAAALPQNNETRLDRFDNETSLDRHASESRLDRDDNGTALDRHDNETPLDRAVQTVAVQTVPVSNN</sequence>
<feature type="compositionally biased region" description="Low complexity" evidence="7">
    <location>
        <begin position="250"/>
        <end position="270"/>
    </location>
</feature>
<comment type="similarity">
    <text evidence="2">Belongs to the purine-cytosine permease (2.A.39) family.</text>
</comment>
<dbReference type="Proteomes" id="UP001273799">
    <property type="component" value="Unassembled WGS sequence"/>
</dbReference>
<dbReference type="GO" id="GO:0022857">
    <property type="term" value="F:transmembrane transporter activity"/>
    <property type="evidence" value="ECO:0007669"/>
    <property type="project" value="InterPro"/>
</dbReference>
<evidence type="ECO:0000256" key="8">
    <source>
        <dbReference type="SAM" id="Phobius"/>
    </source>
</evidence>
<dbReference type="Proteomes" id="UP000182744">
    <property type="component" value="Unassembled WGS sequence"/>
</dbReference>
<evidence type="ECO:0000313" key="9">
    <source>
        <dbReference type="EMBL" id="MDY5153318.1"/>
    </source>
</evidence>
<dbReference type="Pfam" id="PF02133">
    <property type="entry name" value="Transp_cyt_pur"/>
    <property type="match status" value="2"/>
</dbReference>
<feature type="transmembrane region" description="Helical" evidence="8">
    <location>
        <begin position="393"/>
        <end position="414"/>
    </location>
</feature>
<name>A0A1G7D7X9_9ACTO</name>
<feature type="region of interest" description="Disordered" evidence="7">
    <location>
        <begin position="242"/>
        <end position="271"/>
    </location>
</feature>
<feature type="transmembrane region" description="Helical" evidence="8">
    <location>
        <begin position="168"/>
        <end position="188"/>
    </location>
</feature>
<feature type="transmembrane region" description="Helical" evidence="8">
    <location>
        <begin position="103"/>
        <end position="125"/>
    </location>
</feature>
<dbReference type="PANTHER" id="PTHR31806">
    <property type="entry name" value="PURINE-CYTOSINE PERMEASE FCY2-RELATED"/>
    <property type="match status" value="1"/>
</dbReference>
<comment type="subcellular location">
    <subcellularLocation>
        <location evidence="1">Membrane</location>
        <topology evidence="1">Multi-pass membrane protein</topology>
    </subcellularLocation>
</comment>
<reference evidence="9" key="3">
    <citation type="submission" date="2023-10" db="EMBL/GenBank/DDBJ databases">
        <title>Whole Genome based description of the genera Actinobaculum and Actinotignum reveals a complex phylogenetic relationship within the species included in the genus Actinotignum.</title>
        <authorList>
            <person name="Jensen C.S."/>
            <person name="Dargis R."/>
            <person name="Kemp M."/>
            <person name="Christensen J.J."/>
        </authorList>
    </citation>
    <scope>NUCLEOTIDE SEQUENCE</scope>
    <source>
        <strain evidence="9">Actinobaculum_suis_CCUG19206T</strain>
    </source>
</reference>
<dbReference type="EMBL" id="JAWNFU010000002">
    <property type="protein sequence ID" value="MDY5153318.1"/>
    <property type="molecule type" value="Genomic_DNA"/>
</dbReference>